<feature type="region of interest" description="Disordered" evidence="1">
    <location>
        <begin position="138"/>
        <end position="158"/>
    </location>
</feature>
<reference evidence="2" key="1">
    <citation type="journal article" date="2018" name="DNA Res.">
        <title>Multiple hybrid de novo genome assembly of finger millet, an orphan allotetraploid crop.</title>
        <authorList>
            <person name="Hatakeyama M."/>
            <person name="Aluri S."/>
            <person name="Balachadran M.T."/>
            <person name="Sivarajan S.R."/>
            <person name="Patrignani A."/>
            <person name="Gruter S."/>
            <person name="Poveda L."/>
            <person name="Shimizu-Inatsugi R."/>
            <person name="Baeten J."/>
            <person name="Francoijs K.J."/>
            <person name="Nataraja K.N."/>
            <person name="Reddy Y.A.N."/>
            <person name="Phadnis S."/>
            <person name="Ravikumar R.L."/>
            <person name="Schlapbach R."/>
            <person name="Sreeman S.M."/>
            <person name="Shimizu K.K."/>
        </authorList>
    </citation>
    <scope>NUCLEOTIDE SEQUENCE</scope>
</reference>
<evidence type="ECO:0000313" key="2">
    <source>
        <dbReference type="EMBL" id="GJN21454.1"/>
    </source>
</evidence>
<name>A0AAV5EFX9_ELECO</name>
<dbReference type="Proteomes" id="UP001054889">
    <property type="component" value="Unassembled WGS sequence"/>
</dbReference>
<proteinExistence type="predicted"/>
<dbReference type="AlphaFoldDB" id="A0AAV5EFX9"/>
<feature type="compositionally biased region" description="Polar residues" evidence="1">
    <location>
        <begin position="149"/>
        <end position="158"/>
    </location>
</feature>
<evidence type="ECO:0000256" key="1">
    <source>
        <dbReference type="SAM" id="MobiDB-lite"/>
    </source>
</evidence>
<feature type="compositionally biased region" description="Low complexity" evidence="1">
    <location>
        <begin position="138"/>
        <end position="148"/>
    </location>
</feature>
<organism evidence="2 3">
    <name type="scientific">Eleusine coracana subsp. coracana</name>
    <dbReference type="NCBI Taxonomy" id="191504"/>
    <lineage>
        <taxon>Eukaryota</taxon>
        <taxon>Viridiplantae</taxon>
        <taxon>Streptophyta</taxon>
        <taxon>Embryophyta</taxon>
        <taxon>Tracheophyta</taxon>
        <taxon>Spermatophyta</taxon>
        <taxon>Magnoliopsida</taxon>
        <taxon>Liliopsida</taxon>
        <taxon>Poales</taxon>
        <taxon>Poaceae</taxon>
        <taxon>PACMAD clade</taxon>
        <taxon>Chloridoideae</taxon>
        <taxon>Cynodonteae</taxon>
        <taxon>Eleusininae</taxon>
        <taxon>Eleusine</taxon>
    </lineage>
</organism>
<sequence>MDTPLTNGSLLDKDQGVGGIGRKVGIGVREGGVEEPEIFEMTEVMRGAARSVLADHSGGGFLFRRMASPGAVVVKGGVKPLARRTLTPSNNKENMPPAGAMRAAPKRRSPLPDWYPRTPLRDITSIVKALERRRSQLEDAAAQQQLEDPSTSVQGELSVPQSTPQTQEILAVDAFSPDSTQVANPTTLFAEDKMKASSSPDCSLQTAPLKPNDPALVDLGKELSSSIEQIEKIASRNLMKTPKAAQLSKMTVQRCTLMSMR</sequence>
<keyword evidence="3" id="KW-1185">Reference proteome</keyword>
<dbReference type="GO" id="GO:0051783">
    <property type="term" value="P:regulation of nuclear division"/>
    <property type="evidence" value="ECO:0007669"/>
    <property type="project" value="InterPro"/>
</dbReference>
<dbReference type="PANTHER" id="PTHR35119">
    <property type="entry name" value="PROTEIN POLYCHOME"/>
    <property type="match status" value="1"/>
</dbReference>
<dbReference type="EMBL" id="BQKI01000075">
    <property type="protein sequence ID" value="GJN21454.1"/>
    <property type="molecule type" value="Genomic_DNA"/>
</dbReference>
<comment type="caution">
    <text evidence="2">The sequence shown here is derived from an EMBL/GenBank/DDBJ whole genome shotgun (WGS) entry which is preliminary data.</text>
</comment>
<dbReference type="InterPro" id="IPR034590">
    <property type="entry name" value="POLYCHOME/GIG1"/>
</dbReference>
<gene>
    <name evidence="2" type="primary">gb08930</name>
    <name evidence="2" type="ORF">PR202_gb08930</name>
</gene>
<dbReference type="GO" id="GO:0005634">
    <property type="term" value="C:nucleus"/>
    <property type="evidence" value="ECO:0007669"/>
    <property type="project" value="InterPro"/>
</dbReference>
<evidence type="ECO:0000313" key="3">
    <source>
        <dbReference type="Proteomes" id="UP001054889"/>
    </source>
</evidence>
<reference evidence="2" key="2">
    <citation type="submission" date="2021-12" db="EMBL/GenBank/DDBJ databases">
        <title>Resequencing data analysis of finger millet.</title>
        <authorList>
            <person name="Hatakeyama M."/>
            <person name="Aluri S."/>
            <person name="Balachadran M.T."/>
            <person name="Sivarajan S.R."/>
            <person name="Poveda L."/>
            <person name="Shimizu-Inatsugi R."/>
            <person name="Schlapbach R."/>
            <person name="Sreeman S.M."/>
            <person name="Shimizu K.K."/>
        </authorList>
    </citation>
    <scope>NUCLEOTIDE SEQUENCE</scope>
</reference>
<dbReference type="PANTHER" id="PTHR35119:SF1">
    <property type="entry name" value="PROTEIN POLYCHOME"/>
    <property type="match status" value="1"/>
</dbReference>
<accession>A0AAV5EFX9</accession>
<protein>
    <submittedName>
        <fullName evidence="2">Uncharacterized protein</fullName>
    </submittedName>
</protein>
<feature type="region of interest" description="Disordered" evidence="1">
    <location>
        <begin position="86"/>
        <end position="116"/>
    </location>
</feature>